<comment type="caution">
    <text evidence="1">The sequence shown here is derived from an EMBL/GenBank/DDBJ whole genome shotgun (WGS) entry which is preliminary data.</text>
</comment>
<sequence length="94" mass="10425">METLKKRLGKDRPMTSVTLRMPEDVVDDLKRIAPLRGFSGYQALMRAYVGAGLRKDIEQLEGSALAQLVAILREQGVPEETLNKAVEEVSRQAA</sequence>
<proteinExistence type="predicted"/>
<dbReference type="RefSeq" id="WP_345919536.1">
    <property type="nucleotide sequence ID" value="NZ_JBDIVE010000004.1"/>
</dbReference>
<evidence type="ECO:0008006" key="3">
    <source>
        <dbReference type="Google" id="ProtNLM"/>
    </source>
</evidence>
<gene>
    <name evidence="1" type="ORF">ABDB84_09770</name>
</gene>
<protein>
    <recommendedName>
        <fullName evidence="3">CopG family transcriptional regulator</fullName>
    </recommendedName>
</protein>
<reference evidence="1 2" key="1">
    <citation type="journal article" date="2018" name="Int. J. Syst. Evol. Microbiol.">
        <title>Uliginosibacterium sediminicola sp. nov., isolated from freshwater sediment.</title>
        <authorList>
            <person name="Hwang W.M."/>
            <person name="Kim S.M."/>
            <person name="Kang K."/>
            <person name="Ahn T.Y."/>
        </authorList>
    </citation>
    <scope>NUCLEOTIDE SEQUENCE [LARGE SCALE GENOMIC DNA]</scope>
    <source>
        <strain evidence="1 2">M1-21</strain>
    </source>
</reference>
<evidence type="ECO:0000313" key="2">
    <source>
        <dbReference type="Proteomes" id="UP001410394"/>
    </source>
</evidence>
<organism evidence="1 2">
    <name type="scientific">Uliginosibacterium sediminicola</name>
    <dbReference type="NCBI Taxonomy" id="2024550"/>
    <lineage>
        <taxon>Bacteria</taxon>
        <taxon>Pseudomonadati</taxon>
        <taxon>Pseudomonadota</taxon>
        <taxon>Betaproteobacteria</taxon>
        <taxon>Rhodocyclales</taxon>
        <taxon>Zoogloeaceae</taxon>
        <taxon>Uliginosibacterium</taxon>
    </lineage>
</organism>
<dbReference type="EMBL" id="JBDIVE010000004">
    <property type="protein sequence ID" value="MEN3068766.1"/>
    <property type="molecule type" value="Genomic_DNA"/>
</dbReference>
<keyword evidence="2" id="KW-1185">Reference proteome</keyword>
<evidence type="ECO:0000313" key="1">
    <source>
        <dbReference type="EMBL" id="MEN3068766.1"/>
    </source>
</evidence>
<dbReference type="Proteomes" id="UP001410394">
    <property type="component" value="Unassembled WGS sequence"/>
</dbReference>
<accession>A0ABU9YYA2</accession>
<name>A0ABU9YYA2_9RHOO</name>